<dbReference type="SUPFAM" id="SSF49899">
    <property type="entry name" value="Concanavalin A-like lectins/glucanases"/>
    <property type="match status" value="1"/>
</dbReference>
<evidence type="ECO:0000313" key="1">
    <source>
        <dbReference type="EMBL" id="SER05159.1"/>
    </source>
</evidence>
<dbReference type="STRING" id="1855383.SAMN05216548_110155"/>
<proteinExistence type="predicted"/>
<dbReference type="RefSeq" id="WP_092497608.1">
    <property type="nucleotide sequence ID" value="NZ_FOFG01000010.1"/>
</dbReference>
<accession>A0A1H9L1M5</accession>
<dbReference type="EMBL" id="FOFG01000010">
    <property type="protein sequence ID" value="SER05159.1"/>
    <property type="molecule type" value="Genomic_DNA"/>
</dbReference>
<dbReference type="InterPro" id="IPR013320">
    <property type="entry name" value="ConA-like_dom_sf"/>
</dbReference>
<name>A0A1H9L1M5_9HYPH</name>
<dbReference type="Gene3D" id="2.60.120.200">
    <property type="match status" value="1"/>
</dbReference>
<organism evidence="1 2">
    <name type="scientific">Faunimonas pinastri</name>
    <dbReference type="NCBI Taxonomy" id="1855383"/>
    <lineage>
        <taxon>Bacteria</taxon>
        <taxon>Pseudomonadati</taxon>
        <taxon>Pseudomonadota</taxon>
        <taxon>Alphaproteobacteria</taxon>
        <taxon>Hyphomicrobiales</taxon>
        <taxon>Afifellaceae</taxon>
        <taxon>Faunimonas</taxon>
    </lineage>
</organism>
<dbReference type="Proteomes" id="UP000199647">
    <property type="component" value="Unassembled WGS sequence"/>
</dbReference>
<sequence length="259" mass="26854">MPIGIIKLSGLKITDPTRPVIADLSSKVKAISSLYSWVTFDEDSVTLDASGLIQAVTDQSGNGRGFAQATAAYRPKWVDGVVNDRPVARFAGSAASSVFNRLDFTGALPSSGDLTKIAVLKLASTAGGVQQILTDLVPAATKHVLQVNNATLQTANGNTSGNLSYPTALDASAFHVVAGSQDFADKLARVKLDEGAVTSGAMTATGFNTTMYLGASETPTYPLAGDVAEVLVFNADLLADAHADDLAAVMAYLQARFAI</sequence>
<reference evidence="1 2" key="1">
    <citation type="submission" date="2016-10" db="EMBL/GenBank/DDBJ databases">
        <authorList>
            <person name="de Groot N.N."/>
        </authorList>
    </citation>
    <scope>NUCLEOTIDE SEQUENCE [LARGE SCALE GENOMIC DNA]</scope>
    <source>
        <strain evidence="1 2">A52C2</strain>
    </source>
</reference>
<protein>
    <submittedName>
        <fullName evidence="1">Uncharacterized protein</fullName>
    </submittedName>
</protein>
<gene>
    <name evidence="1" type="ORF">SAMN05216548_110155</name>
</gene>
<evidence type="ECO:0000313" key="2">
    <source>
        <dbReference type="Proteomes" id="UP000199647"/>
    </source>
</evidence>
<dbReference type="AlphaFoldDB" id="A0A1H9L1M5"/>
<keyword evidence="2" id="KW-1185">Reference proteome</keyword>